<comment type="caution">
    <text evidence="1">The sequence shown here is derived from an EMBL/GenBank/DDBJ whole genome shotgun (WGS) entry which is preliminary data.</text>
</comment>
<reference evidence="2" key="1">
    <citation type="journal article" date="2014" name="Genome Announc.">
        <title>Draft genome sequence of Colletotrichum sublineola, a destructive pathogen of cultivated sorghum.</title>
        <authorList>
            <person name="Baroncelli R."/>
            <person name="Sanz-Martin J.M."/>
            <person name="Rech G.E."/>
            <person name="Sukno S.A."/>
            <person name="Thon M.R."/>
        </authorList>
    </citation>
    <scope>NUCLEOTIDE SEQUENCE [LARGE SCALE GENOMIC DNA]</scope>
    <source>
        <strain evidence="2">TX430BB</strain>
    </source>
</reference>
<protein>
    <submittedName>
        <fullName evidence="1">Uncharacterized protein</fullName>
    </submittedName>
</protein>
<name>A0A066X3X7_COLSU</name>
<dbReference type="HOGENOM" id="CLU_2073005_0_0_1"/>
<sequence>MQTNKWTIEDTERLIWFLKKAYRPLMIKIISKYMACETTDVAATIASLRQSAEAVRNDMGGDYDLPDWICRPIANPGSDGLTTVIPSGADAMEMVTYRNADGAIEFCGTFGPKTNFFQ</sequence>
<gene>
    <name evidence="1" type="ORF">CSUB01_04093</name>
</gene>
<dbReference type="OrthoDB" id="10386302at2759"/>
<keyword evidence="2" id="KW-1185">Reference proteome</keyword>
<evidence type="ECO:0000313" key="2">
    <source>
        <dbReference type="Proteomes" id="UP000027238"/>
    </source>
</evidence>
<organism evidence="1 2">
    <name type="scientific">Colletotrichum sublineola</name>
    <name type="common">Sorghum anthracnose fungus</name>
    <dbReference type="NCBI Taxonomy" id="1173701"/>
    <lineage>
        <taxon>Eukaryota</taxon>
        <taxon>Fungi</taxon>
        <taxon>Dikarya</taxon>
        <taxon>Ascomycota</taxon>
        <taxon>Pezizomycotina</taxon>
        <taxon>Sordariomycetes</taxon>
        <taxon>Hypocreomycetidae</taxon>
        <taxon>Glomerellales</taxon>
        <taxon>Glomerellaceae</taxon>
        <taxon>Colletotrichum</taxon>
        <taxon>Colletotrichum graminicola species complex</taxon>
    </lineage>
</organism>
<accession>A0A066X3X7</accession>
<dbReference type="Proteomes" id="UP000027238">
    <property type="component" value="Unassembled WGS sequence"/>
</dbReference>
<evidence type="ECO:0000313" key="1">
    <source>
        <dbReference type="EMBL" id="KDN60685.1"/>
    </source>
</evidence>
<proteinExistence type="predicted"/>
<dbReference type="EMBL" id="JMSE01001482">
    <property type="protein sequence ID" value="KDN60685.1"/>
    <property type="molecule type" value="Genomic_DNA"/>
</dbReference>
<dbReference type="AlphaFoldDB" id="A0A066X3X7"/>